<evidence type="ECO:0000256" key="5">
    <source>
        <dbReference type="ARBA" id="ARBA00022691"/>
    </source>
</evidence>
<evidence type="ECO:0000256" key="7">
    <source>
        <dbReference type="HAMAP-Rule" id="MF_00607"/>
    </source>
</evidence>
<dbReference type="CDD" id="cd02440">
    <property type="entry name" value="AdoMet_MTases"/>
    <property type="match status" value="1"/>
</dbReference>
<name>A0A841QA36_9BACI</name>
<dbReference type="Gene3D" id="1.10.8.100">
    <property type="entry name" value="Ribosomal RNA adenine dimethylase-like, domain 2"/>
    <property type="match status" value="1"/>
</dbReference>
<evidence type="ECO:0000256" key="3">
    <source>
        <dbReference type="ARBA" id="ARBA00022603"/>
    </source>
</evidence>
<evidence type="ECO:0000259" key="9">
    <source>
        <dbReference type="SMART" id="SM00650"/>
    </source>
</evidence>
<dbReference type="SUPFAM" id="SSF53335">
    <property type="entry name" value="S-adenosyl-L-methionine-dependent methyltransferases"/>
    <property type="match status" value="1"/>
</dbReference>
<dbReference type="EMBL" id="JACHGH010000017">
    <property type="protein sequence ID" value="MBB6455235.1"/>
    <property type="molecule type" value="Genomic_DNA"/>
</dbReference>
<comment type="function">
    <text evidence="7">Specifically dimethylates two adjacent adenosines (A1518 and A1519) in the loop of a conserved hairpin near the 3'-end of 16S rRNA in the 30S particle. May play a critical role in biogenesis of 30S subunits.</text>
</comment>
<dbReference type="InterPro" id="IPR020596">
    <property type="entry name" value="rRNA_Ade_Mease_Trfase_CS"/>
</dbReference>
<sequence>MDREKAIATPIKTKEILQKYGFSFKKSLGQNFIIDANILKNIVNKAGVEASNGVIEIGPGIGALTEHLAQHAEKVVAFEIDQRLLPVLGDTLGSYQNIEIIHQDILKANLPEVIEKYFANGQPIKVVANLPYYITTPILMKLLMDRIPVENITVMIQKEVAERMAAKPNTKEYGSLSIAVQYYTEPSIVMSVPKTVFMPQPNVDSSVLQLKMRENPQVFVENEEFFFELVQACFGQRRKTLNNNLSRHFKEKLTKEQITSTLDKINIEGMRRGESLSIEEFASMANEFYQGLNKPCI</sequence>
<evidence type="ECO:0000256" key="4">
    <source>
        <dbReference type="ARBA" id="ARBA00022679"/>
    </source>
</evidence>
<feature type="domain" description="Ribosomal RNA adenine methylase transferase N-terminal" evidence="9">
    <location>
        <begin position="38"/>
        <end position="214"/>
    </location>
</feature>
<dbReference type="Gene3D" id="3.40.50.150">
    <property type="entry name" value="Vaccinia Virus protein VP39"/>
    <property type="match status" value="1"/>
</dbReference>
<dbReference type="InterPro" id="IPR029063">
    <property type="entry name" value="SAM-dependent_MTases_sf"/>
</dbReference>
<dbReference type="NCBIfam" id="TIGR00755">
    <property type="entry name" value="ksgA"/>
    <property type="match status" value="1"/>
</dbReference>
<keyword evidence="1 7" id="KW-0963">Cytoplasm</keyword>
<feature type="binding site" evidence="7 8">
    <location>
        <position position="58"/>
    </location>
    <ligand>
        <name>S-adenosyl-L-methionine</name>
        <dbReference type="ChEBI" id="CHEBI:59789"/>
    </ligand>
</feature>
<organism evidence="10 11">
    <name type="scientific">Salirhabdus euzebyi</name>
    <dbReference type="NCBI Taxonomy" id="394506"/>
    <lineage>
        <taxon>Bacteria</taxon>
        <taxon>Bacillati</taxon>
        <taxon>Bacillota</taxon>
        <taxon>Bacilli</taxon>
        <taxon>Bacillales</taxon>
        <taxon>Bacillaceae</taxon>
        <taxon>Salirhabdus</taxon>
    </lineage>
</organism>
<evidence type="ECO:0000256" key="1">
    <source>
        <dbReference type="ARBA" id="ARBA00022490"/>
    </source>
</evidence>
<dbReference type="GO" id="GO:0052908">
    <property type="term" value="F:16S rRNA (adenine(1518)-N(6)/adenine(1519)-N(6))-dimethyltransferase activity"/>
    <property type="evidence" value="ECO:0007669"/>
    <property type="project" value="UniProtKB-EC"/>
</dbReference>
<dbReference type="RefSeq" id="WP_174497708.1">
    <property type="nucleotide sequence ID" value="NZ_CADDWK010000018.1"/>
</dbReference>
<keyword evidence="2 7" id="KW-0698">rRNA processing</keyword>
<keyword evidence="6 7" id="KW-0694">RNA-binding</keyword>
<dbReference type="PANTHER" id="PTHR11727">
    <property type="entry name" value="DIMETHYLADENOSINE TRANSFERASE"/>
    <property type="match status" value="1"/>
</dbReference>
<dbReference type="PANTHER" id="PTHR11727:SF7">
    <property type="entry name" value="DIMETHYLADENOSINE TRANSFERASE-RELATED"/>
    <property type="match status" value="1"/>
</dbReference>
<dbReference type="InterPro" id="IPR020598">
    <property type="entry name" value="rRNA_Ade_methylase_Trfase_N"/>
</dbReference>
<comment type="subcellular location">
    <subcellularLocation>
        <location evidence="7">Cytoplasm</location>
    </subcellularLocation>
</comment>
<dbReference type="InterPro" id="IPR023165">
    <property type="entry name" value="rRNA_Ade_diMease-like_C"/>
</dbReference>
<keyword evidence="3 7" id="KW-0489">Methyltransferase</keyword>
<dbReference type="FunFam" id="3.40.50.150:FF:000023">
    <property type="entry name" value="Ribosomal RNA small subunit methyltransferase A"/>
    <property type="match status" value="1"/>
</dbReference>
<evidence type="ECO:0000313" key="11">
    <source>
        <dbReference type="Proteomes" id="UP000581688"/>
    </source>
</evidence>
<dbReference type="AlphaFoldDB" id="A0A841QA36"/>
<dbReference type="InterPro" id="IPR001737">
    <property type="entry name" value="KsgA/Erm"/>
</dbReference>
<feature type="binding site" evidence="7 8">
    <location>
        <position position="31"/>
    </location>
    <ligand>
        <name>S-adenosyl-L-methionine</name>
        <dbReference type="ChEBI" id="CHEBI:59789"/>
    </ligand>
</feature>
<dbReference type="HAMAP" id="MF_00607">
    <property type="entry name" value="16SrRNA_methyltr_A"/>
    <property type="match status" value="1"/>
</dbReference>
<proteinExistence type="inferred from homology"/>
<evidence type="ECO:0000256" key="8">
    <source>
        <dbReference type="PROSITE-ProRule" id="PRU01026"/>
    </source>
</evidence>
<dbReference type="InterPro" id="IPR011530">
    <property type="entry name" value="rRNA_adenine_dimethylase"/>
</dbReference>
<dbReference type="EC" id="2.1.1.182" evidence="7"/>
<feature type="binding site" evidence="7 8">
    <location>
        <position position="129"/>
    </location>
    <ligand>
        <name>S-adenosyl-L-methionine</name>
        <dbReference type="ChEBI" id="CHEBI:59789"/>
    </ligand>
</feature>
<feature type="binding site" evidence="7 8">
    <location>
        <position position="79"/>
    </location>
    <ligand>
        <name>S-adenosyl-L-methionine</name>
        <dbReference type="ChEBI" id="CHEBI:59789"/>
    </ligand>
</feature>
<dbReference type="PROSITE" id="PS01131">
    <property type="entry name" value="RRNA_A_DIMETH"/>
    <property type="match status" value="1"/>
</dbReference>
<comment type="caution">
    <text evidence="10">The sequence shown here is derived from an EMBL/GenBank/DDBJ whole genome shotgun (WGS) entry which is preliminary data.</text>
</comment>
<evidence type="ECO:0000313" key="10">
    <source>
        <dbReference type="EMBL" id="MBB6455235.1"/>
    </source>
</evidence>
<dbReference type="SMART" id="SM00650">
    <property type="entry name" value="rADc"/>
    <property type="match status" value="1"/>
</dbReference>
<dbReference type="Pfam" id="PF00398">
    <property type="entry name" value="RrnaAD"/>
    <property type="match status" value="1"/>
</dbReference>
<dbReference type="Proteomes" id="UP000581688">
    <property type="component" value="Unassembled WGS sequence"/>
</dbReference>
<feature type="binding site" evidence="7 8">
    <location>
        <position position="33"/>
    </location>
    <ligand>
        <name>S-adenosyl-L-methionine</name>
        <dbReference type="ChEBI" id="CHEBI:59789"/>
    </ligand>
</feature>
<dbReference type="PROSITE" id="PS51689">
    <property type="entry name" value="SAM_RNA_A_N6_MT"/>
    <property type="match status" value="1"/>
</dbReference>
<comment type="catalytic activity">
    <reaction evidence="7">
        <text>adenosine(1518)/adenosine(1519) in 16S rRNA + 4 S-adenosyl-L-methionine = N(6)-dimethyladenosine(1518)/N(6)-dimethyladenosine(1519) in 16S rRNA + 4 S-adenosyl-L-homocysteine + 4 H(+)</text>
        <dbReference type="Rhea" id="RHEA:19609"/>
        <dbReference type="Rhea" id="RHEA-COMP:10232"/>
        <dbReference type="Rhea" id="RHEA-COMP:10233"/>
        <dbReference type="ChEBI" id="CHEBI:15378"/>
        <dbReference type="ChEBI" id="CHEBI:57856"/>
        <dbReference type="ChEBI" id="CHEBI:59789"/>
        <dbReference type="ChEBI" id="CHEBI:74411"/>
        <dbReference type="ChEBI" id="CHEBI:74493"/>
        <dbReference type="EC" id="2.1.1.182"/>
    </reaction>
</comment>
<comment type="similarity">
    <text evidence="7">Belongs to the class I-like SAM-binding methyltransferase superfamily. rRNA adenine N(6)-methyltransferase family. RsmA subfamily.</text>
</comment>
<reference evidence="10 11" key="1">
    <citation type="submission" date="2020-08" db="EMBL/GenBank/DDBJ databases">
        <title>Genomic Encyclopedia of Type Strains, Phase IV (KMG-IV): sequencing the most valuable type-strain genomes for metagenomic binning, comparative biology and taxonomic classification.</title>
        <authorList>
            <person name="Goeker M."/>
        </authorList>
    </citation>
    <scope>NUCLEOTIDE SEQUENCE [LARGE SCALE GENOMIC DNA]</scope>
    <source>
        <strain evidence="10 11">DSM 19612</strain>
    </source>
</reference>
<dbReference type="GO" id="GO:0003723">
    <property type="term" value="F:RNA binding"/>
    <property type="evidence" value="ECO:0007669"/>
    <property type="project" value="UniProtKB-UniRule"/>
</dbReference>
<keyword evidence="4 7" id="KW-0808">Transferase</keyword>
<gene>
    <name evidence="7" type="primary">rsmA</name>
    <name evidence="7" type="synonym">ksgA</name>
    <name evidence="10" type="ORF">HNQ94_003732</name>
</gene>
<keyword evidence="11" id="KW-1185">Reference proteome</keyword>
<feature type="binding site" evidence="7 8">
    <location>
        <position position="104"/>
    </location>
    <ligand>
        <name>S-adenosyl-L-methionine</name>
        <dbReference type="ChEBI" id="CHEBI:59789"/>
    </ligand>
</feature>
<evidence type="ECO:0000256" key="2">
    <source>
        <dbReference type="ARBA" id="ARBA00022552"/>
    </source>
</evidence>
<evidence type="ECO:0000256" key="6">
    <source>
        <dbReference type="ARBA" id="ARBA00022884"/>
    </source>
</evidence>
<protein>
    <recommendedName>
        <fullName evidence="7">Ribosomal RNA small subunit methyltransferase A</fullName>
        <ecNumber evidence="7">2.1.1.182</ecNumber>
    </recommendedName>
    <alternativeName>
        <fullName evidence="7">16S rRNA (adenine(1518)-N(6)/adenine(1519)-N(6))-dimethyltransferase</fullName>
    </alternativeName>
    <alternativeName>
        <fullName evidence="7">16S rRNA dimethyladenosine transferase</fullName>
    </alternativeName>
    <alternativeName>
        <fullName evidence="7">16S rRNA dimethylase</fullName>
    </alternativeName>
    <alternativeName>
        <fullName evidence="7">S-adenosylmethionine-6-N', N'-adenosyl(rRNA) dimethyltransferase</fullName>
    </alternativeName>
</protein>
<keyword evidence="5 7" id="KW-0949">S-adenosyl-L-methionine</keyword>
<accession>A0A841QA36</accession>
<dbReference type="GO" id="GO:0005829">
    <property type="term" value="C:cytosol"/>
    <property type="evidence" value="ECO:0007669"/>
    <property type="project" value="TreeGrafter"/>
</dbReference>